<feature type="transmembrane region" description="Helical" evidence="6">
    <location>
        <begin position="54"/>
        <end position="77"/>
    </location>
</feature>
<dbReference type="PIRSF" id="PIRSF018968">
    <property type="entry name" value="ABC_permease_BceB"/>
    <property type="match status" value="1"/>
</dbReference>
<organism evidence="8 9">
    <name type="scientific">Streptococcus oriscaviae</name>
    <dbReference type="NCBI Taxonomy" id="2781599"/>
    <lineage>
        <taxon>Bacteria</taxon>
        <taxon>Bacillati</taxon>
        <taxon>Bacillota</taxon>
        <taxon>Bacilli</taxon>
        <taxon>Lactobacillales</taxon>
        <taxon>Streptococcaceae</taxon>
        <taxon>Streptococcus</taxon>
    </lineage>
</organism>
<keyword evidence="5 6" id="KW-0472">Membrane</keyword>
<evidence type="ECO:0000313" key="8">
    <source>
        <dbReference type="EMBL" id="QUE55057.1"/>
    </source>
</evidence>
<name>A0ABX7YML3_9STRE</name>
<dbReference type="PANTHER" id="PTHR46795:SF3">
    <property type="entry name" value="ABC TRANSPORTER PERMEASE"/>
    <property type="match status" value="1"/>
</dbReference>
<feature type="transmembrane region" description="Helical" evidence="6">
    <location>
        <begin position="533"/>
        <end position="561"/>
    </location>
</feature>
<evidence type="ECO:0000256" key="2">
    <source>
        <dbReference type="ARBA" id="ARBA00022475"/>
    </source>
</evidence>
<feature type="domain" description="ABC3 transporter permease C-terminal" evidence="7">
    <location>
        <begin position="61"/>
        <end position="174"/>
    </location>
</feature>
<keyword evidence="4 6" id="KW-1133">Transmembrane helix</keyword>
<evidence type="ECO:0000256" key="4">
    <source>
        <dbReference type="ARBA" id="ARBA00022989"/>
    </source>
</evidence>
<keyword evidence="9" id="KW-1185">Reference proteome</keyword>
<evidence type="ECO:0000313" key="9">
    <source>
        <dbReference type="Proteomes" id="UP000677616"/>
    </source>
</evidence>
<protein>
    <submittedName>
        <fullName evidence="8">ABC transporter permease</fullName>
    </submittedName>
</protein>
<comment type="subcellular location">
    <subcellularLocation>
        <location evidence="1 6">Cell membrane</location>
        <topology evidence="1 6">Multi-pass membrane protein</topology>
    </subcellularLocation>
</comment>
<feature type="transmembrane region" description="Helical" evidence="6">
    <location>
        <begin position="198"/>
        <end position="217"/>
    </location>
</feature>
<feature type="transmembrane region" description="Helical" evidence="6">
    <location>
        <begin position="131"/>
        <end position="152"/>
    </location>
</feature>
<comment type="similarity">
    <text evidence="6">Belongs to the ABC-4 integral membrane protein family.</text>
</comment>
<evidence type="ECO:0000256" key="6">
    <source>
        <dbReference type="PIRNR" id="PIRNR018968"/>
    </source>
</evidence>
<keyword evidence="3 6" id="KW-0812">Transmembrane</keyword>
<feature type="transmembrane region" description="Helical" evidence="6">
    <location>
        <begin position="595"/>
        <end position="612"/>
    </location>
</feature>
<dbReference type="EMBL" id="CP073084">
    <property type="protein sequence ID" value="QUE55057.1"/>
    <property type="molecule type" value="Genomic_DNA"/>
</dbReference>
<keyword evidence="2 6" id="KW-1003">Cell membrane</keyword>
<gene>
    <name evidence="8" type="ORF">INT76_04030</name>
</gene>
<keyword evidence="6" id="KW-0813">Transport</keyword>
<sequence>MLGLTSKLAWSNLLKNRALYYPYALVTVLSAALSYIFTSLSLNPELANVWGGRGVIAVLNFGTVVVMIAVAVMIFYANSFVMKNRSKEFGVYSILGLEKKHLLLMTLIESLLFAVVTTILGLIIGIALDKLFYALLLKLMQMKVILASVFQWASVATVLGYFAGIFLLICLLNVGKLGLTDSLKMVQNKKQGEKKGRLLWLQTIVGLVVLGTAYYLAQTVTSPVKALGTFFLAVLMVIFATYLLFNAGTISLLNWLKGRKKYYYQPANFISISNLVFRMRKNAMGLATIAILSTMFLVTLIGGSNIFFGGRDHILRQNPNDFIIGIGLSRTEADTQLIEAEAASLMEKLDIPLEKQVTYSYIDEFVTGVSQKEIDLLNEGEELGVDFSDKTGLIYIIDQAAYQQMTGKKLSLDDHQVALYSKQANYQLNQELKVEGQTFQVSQLLSTNPTIGHLPDTTSFLLNQYFVLVVKDLKLVQTDDKQHFYLGFESSLSEEEQIEARDRFMMGLFESELWSRYSSSAHLAYRAYSLHDYFGFAGSLLFIGLILALVFLMATVLVIYYKQISEGYEDRSRFVIMHKVGLDEQETKRSIRKQMVTVFFLPLVFAFLHLAFAYKMLSRILSLMGVVNSDLMLQVTIGVCLVYVVTYLLVYNLTSVSYRKIIS</sequence>
<evidence type="ECO:0000256" key="5">
    <source>
        <dbReference type="ARBA" id="ARBA00023136"/>
    </source>
</evidence>
<proteinExistence type="inferred from homology"/>
<feature type="transmembrane region" description="Helical" evidence="6">
    <location>
        <begin position="229"/>
        <end position="256"/>
    </location>
</feature>
<dbReference type="Pfam" id="PF02687">
    <property type="entry name" value="FtsX"/>
    <property type="match status" value="1"/>
</dbReference>
<reference evidence="8 9" key="1">
    <citation type="submission" date="2021-04" db="EMBL/GenBank/DDBJ databases">
        <title>Complete genome sequence of a novel Streptococcus species.</title>
        <authorList>
            <person name="Teng J.L.L."/>
        </authorList>
    </citation>
    <scope>NUCLEOTIDE SEQUENCE [LARGE SCALE GENOMIC DNA]</scope>
    <source>
        <strain evidence="8 9">HKU75</strain>
    </source>
</reference>
<dbReference type="PANTHER" id="PTHR46795">
    <property type="entry name" value="ABC TRANSPORTER PERMEASE-RELATED-RELATED"/>
    <property type="match status" value="1"/>
</dbReference>
<dbReference type="InterPro" id="IPR027022">
    <property type="entry name" value="ABC_permease_BceB-typ"/>
</dbReference>
<feature type="transmembrane region" description="Helical" evidence="6">
    <location>
        <begin position="283"/>
        <end position="308"/>
    </location>
</feature>
<feature type="transmembrane region" description="Helical" evidence="6">
    <location>
        <begin position="632"/>
        <end position="653"/>
    </location>
</feature>
<dbReference type="InterPro" id="IPR003838">
    <property type="entry name" value="ABC3_permease_C"/>
</dbReference>
<feature type="transmembrane region" description="Helical" evidence="6">
    <location>
        <begin position="20"/>
        <end position="42"/>
    </location>
</feature>
<evidence type="ECO:0000256" key="1">
    <source>
        <dbReference type="ARBA" id="ARBA00004651"/>
    </source>
</evidence>
<accession>A0ABX7YML3</accession>
<evidence type="ECO:0000259" key="7">
    <source>
        <dbReference type="Pfam" id="PF02687"/>
    </source>
</evidence>
<evidence type="ECO:0000256" key="3">
    <source>
        <dbReference type="ARBA" id="ARBA00022692"/>
    </source>
</evidence>
<feature type="transmembrane region" description="Helical" evidence="6">
    <location>
        <begin position="102"/>
        <end position="124"/>
    </location>
</feature>
<dbReference type="InterPro" id="IPR052536">
    <property type="entry name" value="ABC-4_Integral_Memb_Prot"/>
</dbReference>
<dbReference type="RefSeq" id="WP_212572447.1">
    <property type="nucleotide sequence ID" value="NZ_CP073084.1"/>
</dbReference>
<feature type="transmembrane region" description="Helical" evidence="6">
    <location>
        <begin position="158"/>
        <end position="177"/>
    </location>
</feature>
<dbReference type="Proteomes" id="UP000677616">
    <property type="component" value="Chromosome"/>
</dbReference>